<evidence type="ECO:0000259" key="2">
    <source>
        <dbReference type="Pfam" id="PF03831"/>
    </source>
</evidence>
<dbReference type="Proteomes" id="UP001221189">
    <property type="component" value="Unassembled WGS sequence"/>
</dbReference>
<dbReference type="Pfam" id="PF08274">
    <property type="entry name" value="Zn_Ribbon_YjdM"/>
    <property type="match status" value="1"/>
</dbReference>
<protein>
    <submittedName>
        <fullName evidence="4">Zinc ribbon domain-containing protein YjdM</fullName>
    </submittedName>
</protein>
<comment type="caution">
    <text evidence="4">The sequence shown here is derived from an EMBL/GenBank/DDBJ whole genome shotgun (WGS) entry which is preliminary data.</text>
</comment>
<evidence type="ECO:0000259" key="3">
    <source>
        <dbReference type="Pfam" id="PF08274"/>
    </source>
</evidence>
<dbReference type="PANTHER" id="PTHR30305">
    <property type="entry name" value="PROTEIN YJDM-RELATED"/>
    <property type="match status" value="1"/>
</dbReference>
<evidence type="ECO:0000313" key="5">
    <source>
        <dbReference type="Proteomes" id="UP001221189"/>
    </source>
</evidence>
<dbReference type="SUPFAM" id="SSF57783">
    <property type="entry name" value="Zinc beta-ribbon"/>
    <property type="match status" value="1"/>
</dbReference>
<gene>
    <name evidence="4" type="ORF">PRZ03_07945</name>
</gene>
<dbReference type="SUPFAM" id="SSF82057">
    <property type="entry name" value="Prokaryotic SH3-related domain"/>
    <property type="match status" value="1"/>
</dbReference>
<reference evidence="4 5" key="1">
    <citation type="submission" date="2022-10" db="EMBL/GenBank/DDBJ databases">
        <title>Paucibacter sp. hw1 Genome sequencing.</title>
        <authorList>
            <person name="Park S."/>
        </authorList>
    </citation>
    <scope>NUCLEOTIDE SEQUENCE [LARGE SCALE GENOMIC DNA]</scope>
    <source>
        <strain evidence="5">hw1</strain>
    </source>
</reference>
<proteinExistence type="inferred from homology"/>
<dbReference type="RefSeq" id="WP_273599792.1">
    <property type="nucleotide sequence ID" value="NZ_JAQQXT010000004.1"/>
</dbReference>
<dbReference type="Gene3D" id="2.30.30.40">
    <property type="entry name" value="SH3 Domains"/>
    <property type="match status" value="1"/>
</dbReference>
<feature type="domain" description="Protein YjdM C-terminal" evidence="2">
    <location>
        <begin position="47"/>
        <end position="113"/>
    </location>
</feature>
<evidence type="ECO:0000256" key="1">
    <source>
        <dbReference type="ARBA" id="ARBA00009248"/>
    </source>
</evidence>
<dbReference type="Pfam" id="PF03831">
    <property type="entry name" value="YjdM"/>
    <property type="match status" value="1"/>
</dbReference>
<organism evidence="4 5">
    <name type="scientific">Roseateles albus</name>
    <dbReference type="NCBI Taxonomy" id="2987525"/>
    <lineage>
        <taxon>Bacteria</taxon>
        <taxon>Pseudomonadati</taxon>
        <taxon>Pseudomonadota</taxon>
        <taxon>Betaproteobacteria</taxon>
        <taxon>Burkholderiales</taxon>
        <taxon>Sphaerotilaceae</taxon>
        <taxon>Roseateles</taxon>
    </lineage>
</organism>
<keyword evidence="5" id="KW-1185">Reference proteome</keyword>
<sequence length="113" mass="12047">MPTPSACPVCTLENTYRDGEMNICPDCGHEWSDAAEAAPADESAKVVRDANGQILVDGDSVILVKDLKVKGSSITLKKGAKAKSIRLVDGDHDVDCKIDGVSLMLKSEFLKKA</sequence>
<dbReference type="EMBL" id="JAQQXT010000004">
    <property type="protein sequence ID" value="MDC8771502.1"/>
    <property type="molecule type" value="Genomic_DNA"/>
</dbReference>
<comment type="similarity">
    <text evidence="1">Belongs to the YjdM family.</text>
</comment>
<dbReference type="NCBIfam" id="TIGR00686">
    <property type="entry name" value="phnA"/>
    <property type="match status" value="1"/>
</dbReference>
<dbReference type="InterPro" id="IPR004624">
    <property type="entry name" value="YjdM"/>
</dbReference>
<feature type="domain" description="Protein YjdM N-terminal" evidence="3">
    <location>
        <begin position="5"/>
        <end position="32"/>
    </location>
</feature>
<dbReference type="InterPro" id="IPR013988">
    <property type="entry name" value="YjdM_C"/>
</dbReference>
<name>A0ABT5KC46_9BURK</name>
<dbReference type="Gene3D" id="2.20.25.10">
    <property type="match status" value="1"/>
</dbReference>
<accession>A0ABT5KC46</accession>
<dbReference type="InterPro" id="IPR013987">
    <property type="entry name" value="YjdM_N"/>
</dbReference>
<evidence type="ECO:0000313" key="4">
    <source>
        <dbReference type="EMBL" id="MDC8771502.1"/>
    </source>
</evidence>
<dbReference type="PANTHER" id="PTHR30305:SF3">
    <property type="entry name" value="PROTEIN YJDM"/>
    <property type="match status" value="1"/>
</dbReference>